<dbReference type="Gene3D" id="3.40.50.1820">
    <property type="entry name" value="alpha/beta hydrolase"/>
    <property type="match status" value="1"/>
</dbReference>
<dbReference type="SUPFAM" id="SSF53474">
    <property type="entry name" value="alpha/beta-Hydrolases"/>
    <property type="match status" value="1"/>
</dbReference>
<dbReference type="RefSeq" id="WP_108345421.1">
    <property type="nucleotide sequence ID" value="NZ_PYXZ01000007.1"/>
</dbReference>
<organism evidence="1 2">
    <name type="scientific">Nocardioides currus</name>
    <dbReference type="NCBI Taxonomy" id="2133958"/>
    <lineage>
        <taxon>Bacteria</taxon>
        <taxon>Bacillati</taxon>
        <taxon>Actinomycetota</taxon>
        <taxon>Actinomycetes</taxon>
        <taxon>Propionibacteriales</taxon>
        <taxon>Nocardioidaceae</taxon>
        <taxon>Nocardioides</taxon>
    </lineage>
</organism>
<dbReference type="Proteomes" id="UP000244867">
    <property type="component" value="Unassembled WGS sequence"/>
</dbReference>
<accession>A0A2R7YUM0</accession>
<sequence length="310" mass="33247">MTTTQNHQLDVVQVGAPLVITFGFYAASGPGEFELLGRLRNLEQASGRPLNKLLVRDPSMRWYLGGIDGLGHDVSSTVEALREQVEAVAPSAVVTVGQSMGGYAAILYGALLRVDKVVSFGTLSCFDRRLWSIIGDHRWGPVLDAVERSGLDIADHADLPALLARQHDPQPDIDLVFGLSAGEGIDIGTAIGHDGAHAVRFAGRRNVSILPIAHSGHAVVEHFRAGGVLTAVLAQRLFGTSLVPTIRGLRDDGWVAWLEDNLRLGSTVADLVPVMRGNGLTDEQAQHLVDRAHLLADLTGLEEHPPRTTV</sequence>
<proteinExistence type="predicted"/>
<dbReference type="EMBL" id="PYXZ01000007">
    <property type="protein sequence ID" value="PUA80031.1"/>
    <property type="molecule type" value="Genomic_DNA"/>
</dbReference>
<name>A0A2R7YUM0_9ACTN</name>
<evidence type="ECO:0000313" key="1">
    <source>
        <dbReference type="EMBL" id="PUA80031.1"/>
    </source>
</evidence>
<protein>
    <recommendedName>
        <fullName evidence="3">Alpha/beta hydrolase</fullName>
    </recommendedName>
</protein>
<dbReference type="InterPro" id="IPR029058">
    <property type="entry name" value="AB_hydrolase_fold"/>
</dbReference>
<dbReference type="OrthoDB" id="5189559at2"/>
<keyword evidence="2" id="KW-1185">Reference proteome</keyword>
<evidence type="ECO:0008006" key="3">
    <source>
        <dbReference type="Google" id="ProtNLM"/>
    </source>
</evidence>
<gene>
    <name evidence="1" type="ORF">C7S10_15865</name>
</gene>
<reference evidence="1 2" key="1">
    <citation type="submission" date="2018-03" db="EMBL/GenBank/DDBJ databases">
        <authorList>
            <person name="Keele B.F."/>
        </authorList>
    </citation>
    <scope>NUCLEOTIDE SEQUENCE [LARGE SCALE GENOMIC DNA]</scope>
    <source>
        <strain evidence="1 2">IB-3</strain>
    </source>
</reference>
<evidence type="ECO:0000313" key="2">
    <source>
        <dbReference type="Proteomes" id="UP000244867"/>
    </source>
</evidence>
<comment type="caution">
    <text evidence="1">The sequence shown here is derived from an EMBL/GenBank/DDBJ whole genome shotgun (WGS) entry which is preliminary data.</text>
</comment>
<dbReference type="AlphaFoldDB" id="A0A2R7YUM0"/>